<dbReference type="InterPro" id="IPR001356">
    <property type="entry name" value="HD"/>
</dbReference>
<dbReference type="EMBL" id="CAJFCW020000005">
    <property type="protein sequence ID" value="CAG9120443.1"/>
    <property type="molecule type" value="Genomic_DNA"/>
</dbReference>
<evidence type="ECO:0000313" key="12">
    <source>
        <dbReference type="Proteomes" id="UP000614601"/>
    </source>
</evidence>
<dbReference type="GO" id="GO:0005667">
    <property type="term" value="C:transcription regulator complex"/>
    <property type="evidence" value="ECO:0007669"/>
    <property type="project" value="TreeGrafter"/>
</dbReference>
<feature type="DNA-binding region" description="Homeobox" evidence="7">
    <location>
        <begin position="229"/>
        <end position="288"/>
    </location>
</feature>
<keyword evidence="4 7" id="KW-0238">DNA-binding</keyword>
<evidence type="ECO:0000256" key="8">
    <source>
        <dbReference type="RuleBase" id="RU000682"/>
    </source>
</evidence>
<dbReference type="Proteomes" id="UP000783686">
    <property type="component" value="Unassembled WGS sequence"/>
</dbReference>
<dbReference type="EMBL" id="CAJFDH010000005">
    <property type="protein sequence ID" value="CAD5225107.1"/>
    <property type="molecule type" value="Genomic_DNA"/>
</dbReference>
<dbReference type="CDD" id="cd00086">
    <property type="entry name" value="homeodomain"/>
    <property type="match status" value="1"/>
</dbReference>
<dbReference type="OrthoDB" id="3501850at2759"/>
<comment type="caution">
    <text evidence="11">The sequence shown here is derived from an EMBL/GenBank/DDBJ whole genome shotgun (WGS) entry which is preliminary data.</text>
</comment>
<evidence type="ECO:0000256" key="1">
    <source>
        <dbReference type="ARBA" id="ARBA00004123"/>
    </source>
</evidence>
<sequence>MENFPMMMYQQLMAMAAAQQPPSASTGSNSNGSNSGAASPPCSVHSDNGSPESTEGSLNNNQTTAMANMQELLKSFQQPGHMFPFPFGFNNPAVNAKPAMPMLFNQSPMLNSEQLQVIKRIERLDEENNVEGLMKFVKELSQETILAICRHESFLRARAIVLFHRGEYQEMYSLLESHQFGAGSHQKLQALWQEARYREAERVRQRPLGPVDKYRVRKKYPLPKTIWDGEQKTHCFKERTRSTLREHYLKDPYPNPQMKKELATKTGLSPMQVGNWFKNRRQRDRAAHMKNQQNGILLDPNTRMQSPDSSHSDMEMTLEDGQSTSLLRGSPSTDSDDNNTSANSVKSPTMMFANFMNPMNPSLLPPLSAPFQFSPNNNTNMMEVWSTFFQNPLFKQFQMNFLANQQKLLQKEMTMQKEEPKEAKAEAQATPKRSKLCIDELLKQKEMESEEKPTDTSGSGASGHGEEEEL</sequence>
<feature type="compositionally biased region" description="Basic and acidic residues" evidence="9">
    <location>
        <begin position="416"/>
        <end position="425"/>
    </location>
</feature>
<evidence type="ECO:0000256" key="6">
    <source>
        <dbReference type="ARBA" id="ARBA00023242"/>
    </source>
</evidence>
<dbReference type="GO" id="GO:0000978">
    <property type="term" value="F:RNA polymerase II cis-regulatory region sequence-specific DNA binding"/>
    <property type="evidence" value="ECO:0007669"/>
    <property type="project" value="TreeGrafter"/>
</dbReference>
<gene>
    <name evidence="11" type="ORF">BOKJ2_LOCUS11413</name>
</gene>
<keyword evidence="3" id="KW-0217">Developmental protein</keyword>
<comment type="similarity">
    <text evidence="2">Belongs to the SIX/Sine oculis homeobox family.</text>
</comment>
<dbReference type="PANTHER" id="PTHR10390">
    <property type="entry name" value="HOMEOBOX PROTEIN SIX"/>
    <property type="match status" value="1"/>
</dbReference>
<evidence type="ECO:0000256" key="7">
    <source>
        <dbReference type="PROSITE-ProRule" id="PRU00108"/>
    </source>
</evidence>
<evidence type="ECO:0000256" key="5">
    <source>
        <dbReference type="ARBA" id="ARBA00023155"/>
    </source>
</evidence>
<organism evidence="11 12">
    <name type="scientific">Bursaphelenchus okinawaensis</name>
    <dbReference type="NCBI Taxonomy" id="465554"/>
    <lineage>
        <taxon>Eukaryota</taxon>
        <taxon>Metazoa</taxon>
        <taxon>Ecdysozoa</taxon>
        <taxon>Nematoda</taxon>
        <taxon>Chromadorea</taxon>
        <taxon>Rhabditida</taxon>
        <taxon>Tylenchina</taxon>
        <taxon>Tylenchomorpha</taxon>
        <taxon>Aphelenchoidea</taxon>
        <taxon>Aphelenchoididae</taxon>
        <taxon>Bursaphelenchus</taxon>
    </lineage>
</organism>
<comment type="subcellular location">
    <subcellularLocation>
        <location evidence="1 7 8">Nucleus</location>
    </subcellularLocation>
</comment>
<dbReference type="Pfam" id="PF16878">
    <property type="entry name" value="SIX1_SD"/>
    <property type="match status" value="1"/>
</dbReference>
<feature type="compositionally biased region" description="Low complexity" evidence="9">
    <location>
        <begin position="330"/>
        <end position="345"/>
    </location>
</feature>
<feature type="region of interest" description="Disordered" evidence="9">
    <location>
        <begin position="416"/>
        <end position="470"/>
    </location>
</feature>
<accession>A0A811LC47</accession>
<dbReference type="SUPFAM" id="SSF46689">
    <property type="entry name" value="Homeodomain-like"/>
    <property type="match status" value="1"/>
</dbReference>
<dbReference type="Gene3D" id="1.10.10.60">
    <property type="entry name" value="Homeodomain-like"/>
    <property type="match status" value="1"/>
</dbReference>
<dbReference type="FunFam" id="1.10.10.60:FF:000046">
    <property type="entry name" value="SIX homeobox 3"/>
    <property type="match status" value="1"/>
</dbReference>
<keyword evidence="5 7" id="KW-0371">Homeobox</keyword>
<dbReference type="SMART" id="SM00389">
    <property type="entry name" value="HOX"/>
    <property type="match status" value="1"/>
</dbReference>
<dbReference type="Pfam" id="PF00046">
    <property type="entry name" value="Homeodomain"/>
    <property type="match status" value="1"/>
</dbReference>
<dbReference type="PANTHER" id="PTHR10390:SF33">
    <property type="entry name" value="PROTEIN OPTIX"/>
    <property type="match status" value="1"/>
</dbReference>
<keyword evidence="6 7" id="KW-0539">Nucleus</keyword>
<evidence type="ECO:0000256" key="9">
    <source>
        <dbReference type="SAM" id="MobiDB-lite"/>
    </source>
</evidence>
<dbReference type="PROSITE" id="PS50071">
    <property type="entry name" value="HOMEOBOX_2"/>
    <property type="match status" value="1"/>
</dbReference>
<proteinExistence type="inferred from homology"/>
<name>A0A811LC47_9BILA</name>
<dbReference type="Proteomes" id="UP000614601">
    <property type="component" value="Unassembled WGS sequence"/>
</dbReference>
<dbReference type="GO" id="GO:0000981">
    <property type="term" value="F:DNA-binding transcription factor activity, RNA polymerase II-specific"/>
    <property type="evidence" value="ECO:0007669"/>
    <property type="project" value="TreeGrafter"/>
</dbReference>
<dbReference type="InterPro" id="IPR009057">
    <property type="entry name" value="Homeodomain-like_sf"/>
</dbReference>
<evidence type="ECO:0000256" key="4">
    <source>
        <dbReference type="ARBA" id="ARBA00023125"/>
    </source>
</evidence>
<reference evidence="11" key="1">
    <citation type="submission" date="2020-09" db="EMBL/GenBank/DDBJ databases">
        <authorList>
            <person name="Kikuchi T."/>
        </authorList>
    </citation>
    <scope>NUCLEOTIDE SEQUENCE</scope>
    <source>
        <strain evidence="11">SH1</strain>
    </source>
</reference>
<dbReference type="GO" id="GO:0005634">
    <property type="term" value="C:nucleus"/>
    <property type="evidence" value="ECO:0007669"/>
    <property type="project" value="UniProtKB-SubCell"/>
</dbReference>
<evidence type="ECO:0000256" key="2">
    <source>
        <dbReference type="ARBA" id="ARBA00008161"/>
    </source>
</evidence>
<dbReference type="AlphaFoldDB" id="A0A811LC47"/>
<evidence type="ECO:0000256" key="3">
    <source>
        <dbReference type="ARBA" id="ARBA00022473"/>
    </source>
</evidence>
<evidence type="ECO:0000313" key="11">
    <source>
        <dbReference type="EMBL" id="CAD5225107.1"/>
    </source>
</evidence>
<feature type="compositionally biased region" description="Basic and acidic residues" evidence="9">
    <location>
        <begin position="436"/>
        <end position="454"/>
    </location>
</feature>
<protein>
    <recommendedName>
        <fullName evidence="10">Homeobox domain-containing protein</fullName>
    </recommendedName>
</protein>
<feature type="region of interest" description="Disordered" evidence="9">
    <location>
        <begin position="284"/>
        <end position="345"/>
    </location>
</feature>
<dbReference type="InterPro" id="IPR031701">
    <property type="entry name" value="SIX1_SD"/>
</dbReference>
<keyword evidence="12" id="KW-1185">Reference proteome</keyword>
<feature type="domain" description="Homeobox" evidence="10">
    <location>
        <begin position="227"/>
        <end position="287"/>
    </location>
</feature>
<evidence type="ECO:0000259" key="10">
    <source>
        <dbReference type="PROSITE" id="PS50071"/>
    </source>
</evidence>
<feature type="region of interest" description="Disordered" evidence="9">
    <location>
        <begin position="19"/>
        <end position="60"/>
    </location>
</feature>
<feature type="compositionally biased region" description="Low complexity" evidence="9">
    <location>
        <begin position="19"/>
        <end position="40"/>
    </location>
</feature>
<feature type="compositionally biased region" description="Polar residues" evidence="9">
    <location>
        <begin position="45"/>
        <end position="60"/>
    </location>
</feature>